<dbReference type="SUPFAM" id="SSF56112">
    <property type="entry name" value="Protein kinase-like (PK-like)"/>
    <property type="match status" value="1"/>
</dbReference>
<organism evidence="2 3">
    <name type="scientific">Rhizoctonia solani</name>
    <dbReference type="NCBI Taxonomy" id="456999"/>
    <lineage>
        <taxon>Eukaryota</taxon>
        <taxon>Fungi</taxon>
        <taxon>Dikarya</taxon>
        <taxon>Basidiomycota</taxon>
        <taxon>Agaricomycotina</taxon>
        <taxon>Agaricomycetes</taxon>
        <taxon>Cantharellales</taxon>
        <taxon>Ceratobasidiaceae</taxon>
        <taxon>Rhizoctonia</taxon>
    </lineage>
</organism>
<dbReference type="GO" id="GO:0004674">
    <property type="term" value="F:protein serine/threonine kinase activity"/>
    <property type="evidence" value="ECO:0007669"/>
    <property type="project" value="TreeGrafter"/>
</dbReference>
<dbReference type="InterPro" id="IPR001245">
    <property type="entry name" value="Ser-Thr/Tyr_kinase_cat_dom"/>
</dbReference>
<dbReference type="PANTHER" id="PTHR44329">
    <property type="entry name" value="SERINE/THREONINE-PROTEIN KINASE TNNI3K-RELATED"/>
    <property type="match status" value="1"/>
</dbReference>
<evidence type="ECO:0000259" key="1">
    <source>
        <dbReference type="PROSITE" id="PS50011"/>
    </source>
</evidence>
<dbReference type="PROSITE" id="PS50011">
    <property type="entry name" value="PROTEIN_KINASE_DOM"/>
    <property type="match status" value="1"/>
</dbReference>
<dbReference type="InterPro" id="IPR011009">
    <property type="entry name" value="Kinase-like_dom_sf"/>
</dbReference>
<dbReference type="SMART" id="SM00220">
    <property type="entry name" value="S_TKc"/>
    <property type="match status" value="1"/>
</dbReference>
<sequence length="389" mass="43685">MGQHFDTVSGFPTISGFCAMKLDNPDQLITFSTRELFFAFRLSDPSSDESVNYTRELHTSNLIPNDQAIFDPESQKVAREIVRRLALHECENLTDHVDHYSFSHLPLFKGGFGDVYRGNLFSGLRVAVKTPHISLNVLDENPEYMEDVAREIHTWSKCDHPNVLNFLGLVVFRGQIGMVAPWMENGSLPRYLERTLSADRCKLCTQVCDGVIYLHKIGIVHGDLKGENVLVSSEGVVVVSDFGGLLLKNRSLKIVPLEKGLCFTSPWAAPELLDGDEEGINTRESDVYALGMTILEAITGKLPWYWLHRDLAVMKQVCSLRNQHRRPEGVILINSQDGDKLWNLLTTCWSFEPEKRPNAVDVGEIMRTITPGGLKAHISPTMSGRCVIF</sequence>
<name>A0A8H3GUT2_9AGAM</name>
<reference evidence="2" key="1">
    <citation type="submission" date="2021-01" db="EMBL/GenBank/DDBJ databases">
        <authorList>
            <person name="Kaushik A."/>
        </authorList>
    </citation>
    <scope>NUCLEOTIDE SEQUENCE</scope>
    <source>
        <strain evidence="2">AG6-10EEA</strain>
    </source>
</reference>
<protein>
    <recommendedName>
        <fullName evidence="1">Protein kinase domain-containing protein</fullName>
    </recommendedName>
</protein>
<proteinExistence type="predicted"/>
<dbReference type="Pfam" id="PF07714">
    <property type="entry name" value="PK_Tyr_Ser-Thr"/>
    <property type="match status" value="1"/>
</dbReference>
<dbReference type="InterPro" id="IPR008271">
    <property type="entry name" value="Ser/Thr_kinase_AS"/>
</dbReference>
<dbReference type="InterPro" id="IPR051681">
    <property type="entry name" value="Ser/Thr_Kinases-Pseudokinases"/>
</dbReference>
<dbReference type="EMBL" id="CAJMXA010001666">
    <property type="protein sequence ID" value="CAE6467472.1"/>
    <property type="molecule type" value="Genomic_DNA"/>
</dbReference>
<dbReference type="InterPro" id="IPR000719">
    <property type="entry name" value="Prot_kinase_dom"/>
</dbReference>
<comment type="caution">
    <text evidence="2">The sequence shown here is derived from an EMBL/GenBank/DDBJ whole genome shotgun (WGS) entry which is preliminary data.</text>
</comment>
<accession>A0A8H3GUT2</accession>
<dbReference type="GO" id="GO:0005524">
    <property type="term" value="F:ATP binding"/>
    <property type="evidence" value="ECO:0007669"/>
    <property type="project" value="InterPro"/>
</dbReference>
<dbReference type="PANTHER" id="PTHR44329:SF214">
    <property type="entry name" value="PROTEIN KINASE DOMAIN-CONTAINING PROTEIN"/>
    <property type="match status" value="1"/>
</dbReference>
<feature type="domain" description="Protein kinase" evidence="1">
    <location>
        <begin position="101"/>
        <end position="369"/>
    </location>
</feature>
<evidence type="ECO:0000313" key="2">
    <source>
        <dbReference type="EMBL" id="CAE6467472.1"/>
    </source>
</evidence>
<dbReference type="Gene3D" id="1.10.510.10">
    <property type="entry name" value="Transferase(Phosphotransferase) domain 1"/>
    <property type="match status" value="1"/>
</dbReference>
<feature type="non-terminal residue" evidence="2">
    <location>
        <position position="1"/>
    </location>
</feature>
<dbReference type="PROSITE" id="PS00108">
    <property type="entry name" value="PROTEIN_KINASE_ST"/>
    <property type="match status" value="1"/>
</dbReference>
<dbReference type="Proteomes" id="UP000663853">
    <property type="component" value="Unassembled WGS sequence"/>
</dbReference>
<evidence type="ECO:0000313" key="3">
    <source>
        <dbReference type="Proteomes" id="UP000663853"/>
    </source>
</evidence>
<gene>
    <name evidence="2" type="ORF">RDB_LOCUS70503</name>
</gene>
<dbReference type="AlphaFoldDB" id="A0A8H3GUT2"/>